<dbReference type="AlphaFoldDB" id="A0A1R1ICZ9"/>
<dbReference type="InterPro" id="IPR021250">
    <property type="entry name" value="DUF2789"/>
</dbReference>
<protein>
    <recommendedName>
        <fullName evidence="3">DUF2789 domain-containing protein</fullName>
    </recommendedName>
</protein>
<dbReference type="EMBL" id="MTHD01000001">
    <property type="protein sequence ID" value="OMG56542.1"/>
    <property type="molecule type" value="Genomic_DNA"/>
</dbReference>
<name>A0A1R1ICZ9_9RHOO</name>
<dbReference type="Proteomes" id="UP000187526">
    <property type="component" value="Unassembled WGS sequence"/>
</dbReference>
<reference evidence="1 2" key="1">
    <citation type="submission" date="2016-10" db="EMBL/GenBank/DDBJ databases">
        <title>Alkaliphiles isolated from bioreactors.</title>
        <authorList>
            <person name="Salah Z."/>
            <person name="Rout S.P."/>
            <person name="Humphreys P.N."/>
        </authorList>
    </citation>
    <scope>NUCLEOTIDE SEQUENCE [LARGE SCALE GENOMIC DNA]</scope>
    <source>
        <strain evidence="1 2">ZS02</strain>
    </source>
</reference>
<dbReference type="InterPro" id="IPR038086">
    <property type="entry name" value="DUF2789_sf"/>
</dbReference>
<proteinExistence type="predicted"/>
<evidence type="ECO:0000313" key="1">
    <source>
        <dbReference type="EMBL" id="OMG56542.1"/>
    </source>
</evidence>
<sequence>MEAQTHSMASLFAQLGLPATPADIDNFIAERRHLCQGITICDAPFWTEMQRRFLKEGIILDADWTGVIDQLNARLSG</sequence>
<dbReference type="Pfam" id="PF10982">
    <property type="entry name" value="DUF2789"/>
    <property type="match status" value="1"/>
</dbReference>
<accession>A0A1R1ICZ9</accession>
<dbReference type="RefSeq" id="WP_076091786.1">
    <property type="nucleotide sequence ID" value="NZ_MTHD01000001.1"/>
</dbReference>
<evidence type="ECO:0008006" key="3">
    <source>
        <dbReference type="Google" id="ProtNLM"/>
    </source>
</evidence>
<evidence type="ECO:0000313" key="2">
    <source>
        <dbReference type="Proteomes" id="UP000187526"/>
    </source>
</evidence>
<comment type="caution">
    <text evidence="1">The sequence shown here is derived from an EMBL/GenBank/DDBJ whole genome shotgun (WGS) entry which is preliminary data.</text>
</comment>
<dbReference type="STRING" id="418702.BJN45_02700"/>
<gene>
    <name evidence="1" type="ORF">BJN45_02700</name>
</gene>
<dbReference type="Gene3D" id="1.10.10.1130">
    <property type="entry name" value="Uncharacterised protein PF10982, DUF2789"/>
    <property type="match status" value="1"/>
</dbReference>
<organism evidence="1 2">
    <name type="scientific">Azonexus hydrophilus</name>
    <dbReference type="NCBI Taxonomy" id="418702"/>
    <lineage>
        <taxon>Bacteria</taxon>
        <taxon>Pseudomonadati</taxon>
        <taxon>Pseudomonadota</taxon>
        <taxon>Betaproteobacteria</taxon>
        <taxon>Rhodocyclales</taxon>
        <taxon>Azonexaceae</taxon>
        <taxon>Azonexus</taxon>
    </lineage>
</organism>
<dbReference type="OrthoDB" id="5828847at2"/>
<keyword evidence="2" id="KW-1185">Reference proteome</keyword>